<dbReference type="Proteomes" id="UP001190700">
    <property type="component" value="Unassembled WGS sequence"/>
</dbReference>
<reference evidence="2 3" key="1">
    <citation type="journal article" date="2015" name="Genome Biol. Evol.">
        <title>Comparative Genomics of a Bacterivorous Green Alga Reveals Evolutionary Causalities and Consequences of Phago-Mixotrophic Mode of Nutrition.</title>
        <authorList>
            <person name="Burns J.A."/>
            <person name="Paasch A."/>
            <person name="Narechania A."/>
            <person name="Kim E."/>
        </authorList>
    </citation>
    <scope>NUCLEOTIDE SEQUENCE [LARGE SCALE GENOMIC DNA]</scope>
    <source>
        <strain evidence="2 3">PLY_AMNH</strain>
    </source>
</reference>
<evidence type="ECO:0000256" key="1">
    <source>
        <dbReference type="SAM" id="MobiDB-lite"/>
    </source>
</evidence>
<sequence>MQRDKQLCAELHAQGHVSLAELVARRLGISDGQIDNARQTVASVNNPPDPSVTPTSDAVSSGVILQPPAPTPPAAAEPVELCEVGEVIPAVDTQSDTARRTQQAFGKTGAPLWARHFDDAVVSYLFPTGF</sequence>
<gene>
    <name evidence="2" type="ORF">CYMTET_38365</name>
</gene>
<feature type="region of interest" description="Disordered" evidence="1">
    <location>
        <begin position="41"/>
        <end position="75"/>
    </location>
</feature>
<protein>
    <submittedName>
        <fullName evidence="2">Uncharacterized protein</fullName>
    </submittedName>
</protein>
<proteinExistence type="predicted"/>
<comment type="caution">
    <text evidence="2">The sequence shown here is derived from an EMBL/GenBank/DDBJ whole genome shotgun (WGS) entry which is preliminary data.</text>
</comment>
<keyword evidence="3" id="KW-1185">Reference proteome</keyword>
<evidence type="ECO:0000313" key="2">
    <source>
        <dbReference type="EMBL" id="KAK3252331.1"/>
    </source>
</evidence>
<evidence type="ECO:0000313" key="3">
    <source>
        <dbReference type="Proteomes" id="UP001190700"/>
    </source>
</evidence>
<feature type="compositionally biased region" description="Polar residues" evidence="1">
    <location>
        <begin position="41"/>
        <end position="59"/>
    </location>
</feature>
<dbReference type="EMBL" id="LGRX02025473">
    <property type="protein sequence ID" value="KAK3252331.1"/>
    <property type="molecule type" value="Genomic_DNA"/>
</dbReference>
<name>A0AAE0CC57_9CHLO</name>
<dbReference type="AlphaFoldDB" id="A0AAE0CC57"/>
<accession>A0AAE0CC57</accession>
<organism evidence="2 3">
    <name type="scientific">Cymbomonas tetramitiformis</name>
    <dbReference type="NCBI Taxonomy" id="36881"/>
    <lineage>
        <taxon>Eukaryota</taxon>
        <taxon>Viridiplantae</taxon>
        <taxon>Chlorophyta</taxon>
        <taxon>Pyramimonadophyceae</taxon>
        <taxon>Pyramimonadales</taxon>
        <taxon>Pyramimonadaceae</taxon>
        <taxon>Cymbomonas</taxon>
    </lineage>
</organism>